<dbReference type="PANTHER" id="PTHR19303:SF73">
    <property type="entry name" value="PROTEIN PDC2"/>
    <property type="match status" value="1"/>
</dbReference>
<dbReference type="InterPro" id="IPR004875">
    <property type="entry name" value="DDE_SF_endonuclease_dom"/>
</dbReference>
<proteinExistence type="predicted"/>
<protein>
    <recommendedName>
        <fullName evidence="1">DDE-1 domain-containing protein</fullName>
    </recommendedName>
</protein>
<evidence type="ECO:0000259" key="1">
    <source>
        <dbReference type="Pfam" id="PF03184"/>
    </source>
</evidence>
<dbReference type="AlphaFoldDB" id="A0AAV2QZD2"/>
<keyword evidence="3" id="KW-1185">Reference proteome</keyword>
<dbReference type="InterPro" id="IPR050863">
    <property type="entry name" value="CenT-Element_Derived"/>
</dbReference>
<organism evidence="2 3">
    <name type="scientific">Meganyctiphanes norvegica</name>
    <name type="common">Northern krill</name>
    <name type="synonym">Thysanopoda norvegica</name>
    <dbReference type="NCBI Taxonomy" id="48144"/>
    <lineage>
        <taxon>Eukaryota</taxon>
        <taxon>Metazoa</taxon>
        <taxon>Ecdysozoa</taxon>
        <taxon>Arthropoda</taxon>
        <taxon>Crustacea</taxon>
        <taxon>Multicrustacea</taxon>
        <taxon>Malacostraca</taxon>
        <taxon>Eumalacostraca</taxon>
        <taxon>Eucarida</taxon>
        <taxon>Euphausiacea</taxon>
        <taxon>Euphausiidae</taxon>
        <taxon>Meganyctiphanes</taxon>
    </lineage>
</organism>
<feature type="non-terminal residue" evidence="2">
    <location>
        <position position="155"/>
    </location>
</feature>
<dbReference type="PANTHER" id="PTHR19303">
    <property type="entry name" value="TRANSPOSON"/>
    <property type="match status" value="1"/>
</dbReference>
<dbReference type="GO" id="GO:0005634">
    <property type="term" value="C:nucleus"/>
    <property type="evidence" value="ECO:0007669"/>
    <property type="project" value="TreeGrafter"/>
</dbReference>
<evidence type="ECO:0000313" key="3">
    <source>
        <dbReference type="Proteomes" id="UP001497623"/>
    </source>
</evidence>
<name>A0AAV2QZD2_MEGNR</name>
<dbReference type="GO" id="GO:0003677">
    <property type="term" value="F:DNA binding"/>
    <property type="evidence" value="ECO:0007669"/>
    <property type="project" value="TreeGrafter"/>
</dbReference>
<dbReference type="EMBL" id="CAXKWB010012382">
    <property type="protein sequence ID" value="CAL4104430.1"/>
    <property type="molecule type" value="Genomic_DNA"/>
</dbReference>
<reference evidence="2 3" key="1">
    <citation type="submission" date="2024-05" db="EMBL/GenBank/DDBJ databases">
        <authorList>
            <person name="Wallberg A."/>
        </authorList>
    </citation>
    <scope>NUCLEOTIDE SEQUENCE [LARGE SCALE GENOMIC DNA]</scope>
</reference>
<sequence length="155" mass="17603">MKKIHGPEFEDVCLIMDNCTSHPKIIEDLDPRVMVLFLPPNTTTLIQPMDQGVIANFKVIYHDMLYAKLIDHVDNTPLDQQDEHPVVNFYKKFNILEAILLLDKAWNQVSATTIQRTWNKLLDPKLLAEAIAADVSLTSFEGFTNEVPAVIEAKT</sequence>
<dbReference type="Proteomes" id="UP001497623">
    <property type="component" value="Unassembled WGS sequence"/>
</dbReference>
<evidence type="ECO:0000313" key="2">
    <source>
        <dbReference type="EMBL" id="CAL4104430.1"/>
    </source>
</evidence>
<feature type="domain" description="DDE-1" evidence="1">
    <location>
        <begin position="10"/>
        <end position="118"/>
    </location>
</feature>
<comment type="caution">
    <text evidence="2">The sequence shown here is derived from an EMBL/GenBank/DDBJ whole genome shotgun (WGS) entry which is preliminary data.</text>
</comment>
<gene>
    <name evidence="2" type="ORF">MNOR_LOCUS17771</name>
</gene>
<accession>A0AAV2QZD2</accession>
<dbReference type="Pfam" id="PF03184">
    <property type="entry name" value="DDE_1"/>
    <property type="match status" value="1"/>
</dbReference>